<feature type="region of interest" description="Disordered" evidence="3">
    <location>
        <begin position="2267"/>
        <end position="2329"/>
    </location>
</feature>
<dbReference type="Gene3D" id="2.170.140.10">
    <property type="entry name" value="Chitin binding domain"/>
    <property type="match status" value="3"/>
</dbReference>
<dbReference type="Gene3D" id="3.10.50.10">
    <property type="match status" value="1"/>
</dbReference>
<dbReference type="SMART" id="SM00494">
    <property type="entry name" value="ChtBD2"/>
    <property type="match status" value="3"/>
</dbReference>
<dbReference type="Gene3D" id="3.20.20.80">
    <property type="entry name" value="Glycosidases"/>
    <property type="match status" value="1"/>
</dbReference>
<evidence type="ECO:0000313" key="6">
    <source>
        <dbReference type="Proteomes" id="UP000694920"/>
    </source>
</evidence>
<evidence type="ECO:0000256" key="3">
    <source>
        <dbReference type="SAM" id="MobiDB-lite"/>
    </source>
</evidence>
<dbReference type="Proteomes" id="UP000694920">
    <property type="component" value="Unplaced"/>
</dbReference>
<keyword evidence="6" id="KW-1185">Reference proteome</keyword>
<evidence type="ECO:0000256" key="4">
    <source>
        <dbReference type="SAM" id="SignalP"/>
    </source>
</evidence>
<dbReference type="GO" id="GO:0008061">
    <property type="term" value="F:chitin binding"/>
    <property type="evidence" value="ECO:0007669"/>
    <property type="project" value="UniProtKB-KW"/>
</dbReference>
<feature type="region of interest" description="Disordered" evidence="3">
    <location>
        <begin position="1171"/>
        <end position="1191"/>
    </location>
</feature>
<evidence type="ECO:0000259" key="5">
    <source>
        <dbReference type="PROSITE" id="PS50940"/>
    </source>
</evidence>
<dbReference type="InterPro" id="IPR017853">
    <property type="entry name" value="GH"/>
</dbReference>
<dbReference type="InterPro" id="IPR050314">
    <property type="entry name" value="Glycosyl_Hydrlase_18"/>
</dbReference>
<dbReference type="Pfam" id="PF01607">
    <property type="entry name" value="CBM_14"/>
    <property type="match status" value="3"/>
</dbReference>
<dbReference type="InterPro" id="IPR002557">
    <property type="entry name" value="Chitin-bd_dom"/>
</dbReference>
<keyword evidence="4" id="KW-0732">Signal</keyword>
<feature type="chain" id="PRO_5042463865" evidence="4">
    <location>
        <begin position="19"/>
        <end position="2445"/>
    </location>
</feature>
<keyword evidence="2" id="KW-0147">Chitin-binding</keyword>
<sequence>MGLLGLLPLLGLLTLGIAAKCPKQKTSPGREILCYTSTTDIDLLSETICRCTTLVQQGHNLHNLSSTGIKDFRKSLKEVNPVLQLVVSLNDPRGSLKTSGKGRQESVARFARILNEVDGIELDMTAGSKERLTDFVKGLKDEMIRKKNEKRILLALPTKPENLAKQYDVKSLSKYVDLFTLSSHYLVDDEESFSTFHPSRLMGLFDMLNTDSLVDLISGLGAPKKKILVSLPAAAYKFTLKDKKENTPRSATTEEAPAVLSRKELCELMSEGEWTVERDEDLTAPYAFKDDTWIAFEDKISAGIKGKYALLRELAGLGIHDVEHDLKSHCGKPLTHEVYHSFTDMKRKTRAAVLSSLENDLHHAQMPYTSHVKSSGFRIVRVVDTEGHIHAIRENTQTEFSCTRQGYFVHPKSCNRFYRCVKFNQGIDDYSVFEFDCPAGLAFDERTEVCVWPGSLSEGSPCPGSSEIAPVPQAKFQCPAQPGYYADRQNCRWFFACFDLGGPELTAYEFRCPFGLVFDEEKLICEWPWLVPGCGVSGYSRTEYGGSGAGYAGGSGYSGAGGAGSGIGYGGIGEGNGAGAGAGPGYSGGAGSGHSGAGTGYAGGAGAGYGGADGSAHSGAGPGSGYSGAGDAGHSGAGAGIGYSGIGGSGHSGAGSGSGYSGAGIGYSGIGGAGHSGAGSGIGYAGGAGSGNSGAGSGSGYSGAGGASHSGAGAGIGYSGISGAGHSGAGSGIGYGGGAGSGNSGAGSGSGYSGAGGASHSGAGAGIGYSGIGGAGHAGAGSGIGYAGSAGSGNSGAGSGSGYSGAGGASHSGAGAGIGYSGIGGAGHAGAGSGIGYAGSAGSGNSGAGSGSGYSGAGGASHSGVGAGVGYSGIGGAGHSGAGSDIGYAGVGSGSGYTEAVGAGHSGTGAGIGYSGIDGAGHSGAGTGSGSGYTTSAGSGHFGSGGQGGYTELAGAGHSGTSGNVYPGSSGFSTGAGYEGAGAGHSTGGGYSGSTGAGHSTGAGYTGSGFEGHSTGSGNIGGAGYSGSNSAGNSAGVGYSSTTGAGHTIGAGYSGATGADSSGSTYSGSSGAGYTGASGVGYSGSAGTGYSGATGSGYTGATGSGYDGSSGSGYAGSTGYDGSGLSTVYDGSHGIGSTGILAGHGGESTGYSGSTGTGATRGHGVISTSTTTYHGNTGSHGSSPGRGSFGGSTVYHGNTGSDGGYVLGGSTGAHGAITSDNAGGYVVDDGSSHGVKLSTGKTSTFYGNTGSQGPYLVGGTTSGVRYPAGGTTYYGNAGSPGTYVIGAGSSDHSSLFGKGVTPVGTTTYYGNAGSGGYTGTIVTGDNIHGAIATDASNSGTLLTHGDVAGTILGGSQKQGTIIAGSVTPGYVETSSGTPGYVISGGVKETYIGSSSPGTIVHGTTAPGVLITGTSAPGTIIKGDSSHGVLLTGQTAPGVILGGTVQPGVVIGDSTGSHYTGSSTYQGNTGSSGTGSIYTGAGTTTYHGNRGSGYTGSSTTTYHGKTGTSGNGNLFSGSTKGGSQFTDTGYKTNEYHDNGGRGTIRLNNGYITSKYSETDLPDYRPAYGSLPDSVVSGGRVDGSGGVILGTTLAGVNGYGTKLKTGGSYTQGGFTKTGSTKTGITTAQLGGSASYVAATGRPRPRPNLENIGAKAFEGNTGYSGSTVATDVNNLAYVTSTVTPEVYVSSTPGIDVSHIDASRITLGTTKSGASSGYSYAKPTVQFNSRRPIGSTVSPISSTYAEIPVAVTTPAPQLNIEVYNTPSVVTSAPITAAPAVVNTYSYRKPTNVQYQETLYQAAKVPTGPTVSSVSFGSRPSNIRKYPTPTVIPVGYTTGPLENFKSTIYQAAKVPTVISTVQPVVDNGYKTIVSPTVLPVKNVVNTGKFTYKDSRFQTGTLPTVHPEVEVDLSYQQQGYTGDKEYIAVTTAAPAVSTGYVYNRPRRPLLTKIPVSTSAPVTVTYEQPSVTSQQQVHYVPVSTVAPAIGVTYRKPFQPIGISYKQPTVQVSSTVKPATVSQGYSYSRPSVQFVSTTPASYTVSQNVQPIGTVSEIAGGSPANLEIPRNEVHKLVTNYEARGNVKYTPNVYDIYTGDAGPKYVTSGPVSSTPSYSSEEYNGQYVSSTVIPYRKTVTPSVTTISGGYSTGYSTTPLYEVATAKSPAAAKGKIIVKLSDLHPLLLGKIGAQCTCKEDPYANLRGPGRKSLRIPSSNGPVDLANYDESEIYVDLETDKGLGLNGPGLTGNYVSSTASPVAISSYKTPVTGVFGVSPNDNQGYNLRGRPSTTYLPVSSTSSPKILLTKNRGGPAGSSGPSYSSGSELGSSPASSNREDIPLGRSAGARVKSPKALGQFGANGNAVGQAGAAFDRYGPGGWRGVDETLQGSTDCARPGLFRHPKYCNKFYACHWDEWKQRFTLHVFNCPVHLSFDSNAGACNWPSKGPACQDDNLLV</sequence>
<feature type="domain" description="Chitin-binding type-2" evidence="5">
    <location>
        <begin position="475"/>
        <end position="536"/>
    </location>
</feature>
<dbReference type="GeneID" id="107271481"/>
<feature type="domain" description="Chitin-binding type-2" evidence="5">
    <location>
        <begin position="2379"/>
        <end position="2440"/>
    </location>
</feature>
<dbReference type="GO" id="GO:0005975">
    <property type="term" value="P:carbohydrate metabolic process"/>
    <property type="evidence" value="ECO:0007669"/>
    <property type="project" value="InterPro"/>
</dbReference>
<dbReference type="GO" id="GO:0005576">
    <property type="term" value="C:extracellular region"/>
    <property type="evidence" value="ECO:0007669"/>
    <property type="project" value="InterPro"/>
</dbReference>
<dbReference type="InterPro" id="IPR011583">
    <property type="entry name" value="Chitinase_II/V-like_cat"/>
</dbReference>
<protein>
    <submittedName>
        <fullName evidence="7">Mucin-19 isoform X3</fullName>
    </submittedName>
</protein>
<dbReference type="SUPFAM" id="SSF51445">
    <property type="entry name" value="(Trans)glycosidases"/>
    <property type="match status" value="1"/>
</dbReference>
<dbReference type="PROSITE" id="PS50940">
    <property type="entry name" value="CHIT_BIND_II"/>
    <property type="match status" value="3"/>
</dbReference>
<accession>A0AAJ7C744</accession>
<feature type="compositionally biased region" description="Low complexity" evidence="3">
    <location>
        <begin position="2305"/>
        <end position="2323"/>
    </location>
</feature>
<gene>
    <name evidence="7" type="primary">LOC107271481</name>
</gene>
<dbReference type="GO" id="GO:0006032">
    <property type="term" value="P:chitin catabolic process"/>
    <property type="evidence" value="ECO:0007669"/>
    <property type="project" value="TreeGrafter"/>
</dbReference>
<dbReference type="SUPFAM" id="SSF54556">
    <property type="entry name" value="Chitinase insertion domain"/>
    <property type="match status" value="1"/>
</dbReference>
<dbReference type="InterPro" id="IPR001223">
    <property type="entry name" value="Glyco_hydro18_cat"/>
</dbReference>
<feature type="compositionally biased region" description="Polar residues" evidence="3">
    <location>
        <begin position="2267"/>
        <end position="2291"/>
    </location>
</feature>
<dbReference type="GO" id="GO:0004568">
    <property type="term" value="F:chitinase activity"/>
    <property type="evidence" value="ECO:0007669"/>
    <property type="project" value="TreeGrafter"/>
</dbReference>
<evidence type="ECO:0000256" key="1">
    <source>
        <dbReference type="ARBA" id="ARBA00009121"/>
    </source>
</evidence>
<dbReference type="PANTHER" id="PTHR11177">
    <property type="entry name" value="CHITINASE"/>
    <property type="match status" value="1"/>
</dbReference>
<evidence type="ECO:0000313" key="7">
    <source>
        <dbReference type="RefSeq" id="XP_015603018.1"/>
    </source>
</evidence>
<dbReference type="SMART" id="SM00636">
    <property type="entry name" value="Glyco_18"/>
    <property type="match status" value="1"/>
</dbReference>
<dbReference type="RefSeq" id="XP_015603018.1">
    <property type="nucleotide sequence ID" value="XM_015747532.2"/>
</dbReference>
<dbReference type="Pfam" id="PF00704">
    <property type="entry name" value="Glyco_hydro_18"/>
    <property type="match status" value="1"/>
</dbReference>
<feature type="signal peptide" evidence="4">
    <location>
        <begin position="1"/>
        <end position="18"/>
    </location>
</feature>
<feature type="domain" description="Chitin-binding type-2" evidence="5">
    <location>
        <begin position="399"/>
        <end position="464"/>
    </location>
</feature>
<dbReference type="InterPro" id="IPR036508">
    <property type="entry name" value="Chitin-bd_dom_sf"/>
</dbReference>
<proteinExistence type="inferred from homology"/>
<reference evidence="7" key="1">
    <citation type="submission" date="2025-08" db="UniProtKB">
        <authorList>
            <consortium name="RefSeq"/>
        </authorList>
    </citation>
    <scope>IDENTIFICATION</scope>
</reference>
<name>A0AAJ7C744_CEPCN</name>
<organism evidence="6 7">
    <name type="scientific">Cephus cinctus</name>
    <name type="common">Wheat stem sawfly</name>
    <dbReference type="NCBI Taxonomy" id="211228"/>
    <lineage>
        <taxon>Eukaryota</taxon>
        <taxon>Metazoa</taxon>
        <taxon>Ecdysozoa</taxon>
        <taxon>Arthropoda</taxon>
        <taxon>Hexapoda</taxon>
        <taxon>Insecta</taxon>
        <taxon>Pterygota</taxon>
        <taxon>Neoptera</taxon>
        <taxon>Endopterygota</taxon>
        <taxon>Hymenoptera</taxon>
        <taxon>Cephoidea</taxon>
        <taxon>Cephidae</taxon>
        <taxon>Cephus</taxon>
    </lineage>
</organism>
<comment type="similarity">
    <text evidence="1">Belongs to the glycosyl hydrolase 18 family. Chitinase class II subfamily.</text>
</comment>
<dbReference type="InterPro" id="IPR029070">
    <property type="entry name" value="Chitinase_insertion_sf"/>
</dbReference>
<dbReference type="SUPFAM" id="SSF57625">
    <property type="entry name" value="Invertebrate chitin-binding proteins"/>
    <property type="match status" value="3"/>
</dbReference>
<dbReference type="PANTHER" id="PTHR11177:SF235">
    <property type="entry name" value="CHITINASE-LIKE PROTEIN IDGF1-RELATED"/>
    <property type="match status" value="1"/>
</dbReference>
<evidence type="ECO:0000256" key="2">
    <source>
        <dbReference type="ARBA" id="ARBA00022669"/>
    </source>
</evidence>